<evidence type="ECO:0000313" key="4">
    <source>
        <dbReference type="EMBL" id="GBP23689.1"/>
    </source>
</evidence>
<reference evidence="4 5" key="1">
    <citation type="journal article" date="2019" name="Commun. Biol.">
        <title>The bagworm genome reveals a unique fibroin gene that provides high tensile strength.</title>
        <authorList>
            <person name="Kono N."/>
            <person name="Nakamura H."/>
            <person name="Ohtoshi R."/>
            <person name="Tomita M."/>
            <person name="Numata K."/>
            <person name="Arakawa K."/>
        </authorList>
    </citation>
    <scope>NUCLEOTIDE SEQUENCE [LARGE SCALE GENOMIC DNA]</scope>
</reference>
<dbReference type="AlphaFoldDB" id="A0A4C1UBH9"/>
<comment type="subcellular location">
    <subcellularLocation>
        <location evidence="1">Cell junction</location>
    </subcellularLocation>
</comment>
<proteinExistence type="predicted"/>
<dbReference type="PROSITE" id="PS50057">
    <property type="entry name" value="FERM_3"/>
    <property type="match status" value="1"/>
</dbReference>
<dbReference type="GO" id="GO:0031032">
    <property type="term" value="P:actomyosin structure organization"/>
    <property type="evidence" value="ECO:0007669"/>
    <property type="project" value="TreeGrafter"/>
</dbReference>
<accession>A0A4C1UBH9</accession>
<dbReference type="SUPFAM" id="SSF50729">
    <property type="entry name" value="PH domain-like"/>
    <property type="match status" value="1"/>
</dbReference>
<dbReference type="InterPro" id="IPR018979">
    <property type="entry name" value="FERM_N"/>
</dbReference>
<dbReference type="Gene3D" id="1.20.80.10">
    <property type="match status" value="2"/>
</dbReference>
<dbReference type="GO" id="GO:0070161">
    <property type="term" value="C:anchoring junction"/>
    <property type="evidence" value="ECO:0007669"/>
    <property type="project" value="UniProtKB-SubCell"/>
</dbReference>
<dbReference type="Pfam" id="PF09379">
    <property type="entry name" value="FERM_N"/>
    <property type="match status" value="1"/>
</dbReference>
<dbReference type="CDD" id="cd14473">
    <property type="entry name" value="FERM_B-lobe"/>
    <property type="match status" value="1"/>
</dbReference>
<keyword evidence="2" id="KW-0965">Cell junction</keyword>
<gene>
    <name evidence="4" type="primary">Epb41l3</name>
    <name evidence="4" type="ORF">EVAR_80306_1</name>
</gene>
<dbReference type="PROSITE" id="PS00661">
    <property type="entry name" value="FERM_2"/>
    <property type="match status" value="1"/>
</dbReference>
<keyword evidence="5" id="KW-1185">Reference proteome</keyword>
<dbReference type="Pfam" id="PF09380">
    <property type="entry name" value="FERM_C"/>
    <property type="match status" value="1"/>
</dbReference>
<dbReference type="InterPro" id="IPR018980">
    <property type="entry name" value="FERM_PH-like_C"/>
</dbReference>
<comment type="caution">
    <text evidence="4">The sequence shown here is derived from an EMBL/GenBank/DDBJ whole genome shotgun (WGS) entry which is preliminary data.</text>
</comment>
<evidence type="ECO:0000259" key="3">
    <source>
        <dbReference type="PROSITE" id="PS50057"/>
    </source>
</evidence>
<dbReference type="PANTHER" id="PTHR23280">
    <property type="entry name" value="4.1 G PROTEIN"/>
    <property type="match status" value="1"/>
</dbReference>
<dbReference type="InterPro" id="IPR019748">
    <property type="entry name" value="FERM_central"/>
</dbReference>
<dbReference type="SMART" id="SM01196">
    <property type="entry name" value="FERM_C"/>
    <property type="match status" value="1"/>
</dbReference>
<dbReference type="Proteomes" id="UP000299102">
    <property type="component" value="Unassembled WGS sequence"/>
</dbReference>
<evidence type="ECO:0000256" key="1">
    <source>
        <dbReference type="ARBA" id="ARBA00004282"/>
    </source>
</evidence>
<dbReference type="GO" id="GO:0030182">
    <property type="term" value="P:neuron differentiation"/>
    <property type="evidence" value="ECO:0007669"/>
    <property type="project" value="UniProtKB-ARBA"/>
</dbReference>
<dbReference type="InterPro" id="IPR011993">
    <property type="entry name" value="PH-like_dom_sf"/>
</dbReference>
<evidence type="ECO:0000256" key="2">
    <source>
        <dbReference type="ARBA" id="ARBA00022949"/>
    </source>
</evidence>
<dbReference type="Gene3D" id="3.10.20.90">
    <property type="entry name" value="Phosphatidylinositol 3-kinase Catalytic Subunit, Chain A, domain 1"/>
    <property type="match status" value="1"/>
</dbReference>
<dbReference type="SUPFAM" id="SSF47031">
    <property type="entry name" value="Second domain of FERM"/>
    <property type="match status" value="1"/>
</dbReference>
<dbReference type="InterPro" id="IPR019749">
    <property type="entry name" value="Band_41_domain"/>
</dbReference>
<sequence length="524" mass="59278">MPGAEMRDSLRRLASDDGVSRRMGAGKTRRVRVELLDGSQLDLEIDGFVRNPSPNLFRLSVLSKKSCMYLLNHMGGGRAYATYASGPAFTTAFCIVWTCTLPESTPPRDTNATFDRYQSEVAFHRAYSQRLRSAQTQLARTVHNNARNSAAVKLVTKVSQWRKFGTRERRRKGRGMSNLRITLIAGNSERQSFRKARGGDLLDSVCDALDLLEKDYFGLLHAERGDPRVWIDLGKRLSKTFKNEPWEVQFAVKFYPPEPADLKEDITRYQLQLAIRRDLLQGRPSLSNLCGRLVLGYRFPVTNTPSCSVVSSGATPLVDVGDIRREAVGGRRRRRRLAPPLSVVEQMCRRRLTCSPITYALLGSYILQAELGDYGDADIHGGLLAEKHVAPLNVLTPELEEKIMDLYKNHRGQTPATAELNYLDNAKKLPMYGAELHCVRDSEDIDLVLGICASGVSVCRDGLMMNKFPWAKIIKISYNKRVYTLRLRASEFDEFETLLSFKLPSTRASKKLWKCSVEQHMFFR</sequence>
<dbReference type="InterPro" id="IPR019747">
    <property type="entry name" value="FERM_CS"/>
</dbReference>
<dbReference type="GO" id="GO:0009887">
    <property type="term" value="P:animal organ morphogenesis"/>
    <property type="evidence" value="ECO:0007669"/>
    <property type="project" value="UniProtKB-ARBA"/>
</dbReference>
<protein>
    <submittedName>
        <fullName evidence="4">Band 4.1-like protein 3</fullName>
    </submittedName>
</protein>
<feature type="domain" description="FERM" evidence="3">
    <location>
        <begin position="177"/>
        <end position="524"/>
    </location>
</feature>
<dbReference type="GO" id="GO:0005886">
    <property type="term" value="C:plasma membrane"/>
    <property type="evidence" value="ECO:0007669"/>
    <property type="project" value="TreeGrafter"/>
</dbReference>
<dbReference type="PANTHER" id="PTHR23280:SF21">
    <property type="entry name" value="PROTEIN 4.1 HOMOLOG"/>
    <property type="match status" value="1"/>
</dbReference>
<evidence type="ECO:0000313" key="5">
    <source>
        <dbReference type="Proteomes" id="UP000299102"/>
    </source>
</evidence>
<dbReference type="Gene3D" id="2.30.29.30">
    <property type="entry name" value="Pleckstrin-homology domain (PH domain)/Phosphotyrosine-binding domain (PTB)"/>
    <property type="match status" value="1"/>
</dbReference>
<dbReference type="SMART" id="SM00295">
    <property type="entry name" value="B41"/>
    <property type="match status" value="1"/>
</dbReference>
<name>A0A4C1UBH9_EUMVA</name>
<dbReference type="EMBL" id="BGZK01000152">
    <property type="protein sequence ID" value="GBP23689.1"/>
    <property type="molecule type" value="Genomic_DNA"/>
</dbReference>
<dbReference type="InterPro" id="IPR035963">
    <property type="entry name" value="FERM_2"/>
</dbReference>
<dbReference type="Pfam" id="PF00373">
    <property type="entry name" value="FERM_M"/>
    <property type="match status" value="1"/>
</dbReference>
<dbReference type="FunFam" id="2.30.29.30:FF:000002">
    <property type="entry name" value="Band 4.1-like protein 5 isoform 1"/>
    <property type="match status" value="1"/>
</dbReference>
<dbReference type="STRING" id="151549.A0A4C1UBH9"/>
<dbReference type="GO" id="GO:0005856">
    <property type="term" value="C:cytoskeleton"/>
    <property type="evidence" value="ECO:0007669"/>
    <property type="project" value="TreeGrafter"/>
</dbReference>
<organism evidence="4 5">
    <name type="scientific">Eumeta variegata</name>
    <name type="common">Bagworm moth</name>
    <name type="synonym">Eumeta japonica</name>
    <dbReference type="NCBI Taxonomy" id="151549"/>
    <lineage>
        <taxon>Eukaryota</taxon>
        <taxon>Metazoa</taxon>
        <taxon>Ecdysozoa</taxon>
        <taxon>Arthropoda</taxon>
        <taxon>Hexapoda</taxon>
        <taxon>Insecta</taxon>
        <taxon>Pterygota</taxon>
        <taxon>Neoptera</taxon>
        <taxon>Endopterygota</taxon>
        <taxon>Lepidoptera</taxon>
        <taxon>Glossata</taxon>
        <taxon>Ditrysia</taxon>
        <taxon>Tineoidea</taxon>
        <taxon>Psychidae</taxon>
        <taxon>Oiketicinae</taxon>
        <taxon>Eumeta</taxon>
    </lineage>
</organism>
<dbReference type="SUPFAM" id="SSF54236">
    <property type="entry name" value="Ubiquitin-like"/>
    <property type="match status" value="1"/>
</dbReference>
<dbReference type="InterPro" id="IPR000299">
    <property type="entry name" value="FERM_domain"/>
</dbReference>
<dbReference type="InterPro" id="IPR029071">
    <property type="entry name" value="Ubiquitin-like_domsf"/>
</dbReference>
<dbReference type="InterPro" id="IPR014352">
    <property type="entry name" value="FERM/acyl-CoA-bd_prot_sf"/>
</dbReference>
<dbReference type="OrthoDB" id="6589456at2759"/>